<name>W2XWM4_PHYNI</name>
<dbReference type="Proteomes" id="UP000018958">
    <property type="component" value="Unassembled WGS sequence"/>
</dbReference>
<proteinExistence type="predicted"/>
<organism evidence="1 2">
    <name type="scientific">Phytophthora nicotianae CJ01A1</name>
    <dbReference type="NCBI Taxonomy" id="1317063"/>
    <lineage>
        <taxon>Eukaryota</taxon>
        <taxon>Sar</taxon>
        <taxon>Stramenopiles</taxon>
        <taxon>Oomycota</taxon>
        <taxon>Peronosporomycetes</taxon>
        <taxon>Peronosporales</taxon>
        <taxon>Peronosporaceae</taxon>
        <taxon>Phytophthora</taxon>
    </lineage>
</organism>
<evidence type="ECO:0000313" key="2">
    <source>
        <dbReference type="Proteomes" id="UP000018958"/>
    </source>
</evidence>
<comment type="caution">
    <text evidence="1">The sequence shown here is derived from an EMBL/GenBank/DDBJ whole genome shotgun (WGS) entry which is preliminary data.</text>
</comment>
<feature type="non-terminal residue" evidence="1">
    <location>
        <position position="115"/>
    </location>
</feature>
<accession>W2XWM4</accession>
<sequence>SVASARSVVYMCANNLPLTLVESCFEAVLPDKPTESTQDKSNALTAIKDIRVRGKTMVQWILVHDRCDIMRWLLNRIPPGIDRGLYWSEFAAASTAQVVIGDGKESCCATVLFTL</sequence>
<feature type="non-terminal residue" evidence="1">
    <location>
        <position position="1"/>
    </location>
</feature>
<evidence type="ECO:0000313" key="1">
    <source>
        <dbReference type="EMBL" id="ETP27126.1"/>
    </source>
</evidence>
<dbReference type="AlphaFoldDB" id="W2XWM4"/>
<reference evidence="1 2" key="1">
    <citation type="submission" date="2013-11" db="EMBL/GenBank/DDBJ databases">
        <title>The Genome Sequence of Phytophthora parasitica CJ01A1.</title>
        <authorList>
            <consortium name="The Broad Institute Genomics Platform"/>
            <person name="Russ C."/>
            <person name="Tyler B."/>
            <person name="Panabieres F."/>
            <person name="Shan W."/>
            <person name="Tripathy S."/>
            <person name="Grunwald N."/>
            <person name="Machado M."/>
            <person name="Johnson C.S."/>
            <person name="Walker B."/>
            <person name="Young S.K."/>
            <person name="Zeng Q."/>
            <person name="Gargeya S."/>
            <person name="Fitzgerald M."/>
            <person name="Haas B."/>
            <person name="Abouelleil A."/>
            <person name="Allen A.W."/>
            <person name="Alvarado L."/>
            <person name="Arachchi H.M."/>
            <person name="Berlin A.M."/>
            <person name="Chapman S.B."/>
            <person name="Gainer-Dewar J."/>
            <person name="Goldberg J."/>
            <person name="Griggs A."/>
            <person name="Gujja S."/>
            <person name="Hansen M."/>
            <person name="Howarth C."/>
            <person name="Imamovic A."/>
            <person name="Ireland A."/>
            <person name="Larimer J."/>
            <person name="McCowan C."/>
            <person name="Murphy C."/>
            <person name="Pearson M."/>
            <person name="Poon T.W."/>
            <person name="Priest M."/>
            <person name="Roberts A."/>
            <person name="Saif S."/>
            <person name="Shea T."/>
            <person name="Sisk P."/>
            <person name="Sykes S."/>
            <person name="Wortman J."/>
            <person name="Nusbaum C."/>
            <person name="Birren B."/>
        </authorList>
    </citation>
    <scope>NUCLEOTIDE SEQUENCE [LARGE SCALE GENOMIC DNA]</scope>
    <source>
        <strain evidence="1 2">CJ01A1</strain>
    </source>
</reference>
<gene>
    <name evidence="1" type="ORF">F441_00327</name>
</gene>
<dbReference type="EMBL" id="ANIX01000076">
    <property type="protein sequence ID" value="ETP27126.1"/>
    <property type="molecule type" value="Genomic_DNA"/>
</dbReference>
<protein>
    <submittedName>
        <fullName evidence="1">Uncharacterized protein</fullName>
    </submittedName>
</protein>